<evidence type="ECO:0000313" key="2">
    <source>
        <dbReference type="Proteomes" id="UP000485058"/>
    </source>
</evidence>
<proteinExistence type="predicted"/>
<sequence length="21" mass="2351">MTHLMALGSCGNPYRIVRLFA</sequence>
<name>A0A699ZR27_HAELA</name>
<reference evidence="1 2" key="1">
    <citation type="submission" date="2020-02" db="EMBL/GenBank/DDBJ databases">
        <title>Draft genome sequence of Haematococcus lacustris strain NIES-144.</title>
        <authorList>
            <person name="Morimoto D."/>
            <person name="Nakagawa S."/>
            <person name="Yoshida T."/>
            <person name="Sawayama S."/>
        </authorList>
    </citation>
    <scope>NUCLEOTIDE SEQUENCE [LARGE SCALE GENOMIC DNA]</scope>
    <source>
        <strain evidence="1 2">NIES-144</strain>
    </source>
</reference>
<evidence type="ECO:0000313" key="1">
    <source>
        <dbReference type="EMBL" id="GFH25133.1"/>
    </source>
</evidence>
<protein>
    <submittedName>
        <fullName evidence="1">Uncharacterized protein</fullName>
    </submittedName>
</protein>
<keyword evidence="2" id="KW-1185">Reference proteome</keyword>
<dbReference type="EMBL" id="BLLF01002729">
    <property type="protein sequence ID" value="GFH25133.1"/>
    <property type="molecule type" value="Genomic_DNA"/>
</dbReference>
<organism evidence="1 2">
    <name type="scientific">Haematococcus lacustris</name>
    <name type="common">Green alga</name>
    <name type="synonym">Haematococcus pluvialis</name>
    <dbReference type="NCBI Taxonomy" id="44745"/>
    <lineage>
        <taxon>Eukaryota</taxon>
        <taxon>Viridiplantae</taxon>
        <taxon>Chlorophyta</taxon>
        <taxon>core chlorophytes</taxon>
        <taxon>Chlorophyceae</taxon>
        <taxon>CS clade</taxon>
        <taxon>Chlamydomonadales</taxon>
        <taxon>Haematococcaceae</taxon>
        <taxon>Haematococcus</taxon>
    </lineage>
</organism>
<feature type="non-terminal residue" evidence="1">
    <location>
        <position position="1"/>
    </location>
</feature>
<gene>
    <name evidence="1" type="ORF">HaLaN_23047</name>
</gene>
<accession>A0A699ZR27</accession>
<comment type="caution">
    <text evidence="1">The sequence shown here is derived from an EMBL/GenBank/DDBJ whole genome shotgun (WGS) entry which is preliminary data.</text>
</comment>
<dbReference type="Proteomes" id="UP000485058">
    <property type="component" value="Unassembled WGS sequence"/>
</dbReference>
<dbReference type="AlphaFoldDB" id="A0A699ZR27"/>